<dbReference type="HOGENOM" id="CLU_758588_0_0_1"/>
<dbReference type="GeneID" id="18237962"/>
<evidence type="ECO:0000256" key="1">
    <source>
        <dbReference type="SAM" id="MobiDB-lite"/>
    </source>
</evidence>
<dbReference type="OrthoDB" id="10671205at2759"/>
<feature type="transmembrane region" description="Helical" evidence="2">
    <location>
        <begin position="340"/>
        <end position="361"/>
    </location>
</feature>
<keyword evidence="2" id="KW-0812">Transmembrane</keyword>
<feature type="region of interest" description="Disordered" evidence="1">
    <location>
        <begin position="1"/>
        <end position="23"/>
    </location>
</feature>
<keyword evidence="2" id="KW-1133">Transmembrane helix</keyword>
<dbReference type="EMBL" id="GL882879">
    <property type="protein sequence ID" value="EGF83654.1"/>
    <property type="molecule type" value="Genomic_DNA"/>
</dbReference>
<keyword evidence="2" id="KW-0472">Membrane</keyword>
<evidence type="ECO:0000313" key="4">
    <source>
        <dbReference type="Proteomes" id="UP000007241"/>
    </source>
</evidence>
<dbReference type="Proteomes" id="UP000007241">
    <property type="component" value="Unassembled WGS sequence"/>
</dbReference>
<accession>F4NV31</accession>
<feature type="region of interest" description="Disordered" evidence="1">
    <location>
        <begin position="35"/>
        <end position="70"/>
    </location>
</feature>
<gene>
    <name evidence="3" type="ORF">BATDEDRAFT_22533</name>
</gene>
<reference evidence="3 4" key="1">
    <citation type="submission" date="2009-12" db="EMBL/GenBank/DDBJ databases">
        <title>The draft genome of Batrachochytrium dendrobatidis.</title>
        <authorList>
            <consortium name="US DOE Joint Genome Institute (JGI-PGF)"/>
            <person name="Kuo A."/>
            <person name="Salamov A."/>
            <person name="Schmutz J."/>
            <person name="Lucas S."/>
            <person name="Pitluck S."/>
            <person name="Rosenblum E."/>
            <person name="Stajich J."/>
            <person name="Eisen M."/>
            <person name="Grigoriev I.V."/>
        </authorList>
    </citation>
    <scope>NUCLEOTIDE SEQUENCE [LARGE SCALE GENOMIC DNA]</scope>
    <source>
        <strain evidence="4">JAM81 / FGSC 10211</strain>
    </source>
</reference>
<dbReference type="AlphaFoldDB" id="F4NV31"/>
<dbReference type="RefSeq" id="XP_006675588.1">
    <property type="nucleotide sequence ID" value="XM_006675525.1"/>
</dbReference>
<dbReference type="InParanoid" id="F4NV31"/>
<name>F4NV31_BATDJ</name>
<evidence type="ECO:0000256" key="2">
    <source>
        <dbReference type="SAM" id="Phobius"/>
    </source>
</evidence>
<evidence type="ECO:0000313" key="3">
    <source>
        <dbReference type="EMBL" id="EGF83654.1"/>
    </source>
</evidence>
<keyword evidence="4" id="KW-1185">Reference proteome</keyword>
<organism evidence="3 4">
    <name type="scientific">Batrachochytrium dendrobatidis (strain JAM81 / FGSC 10211)</name>
    <name type="common">Frog chytrid fungus</name>
    <dbReference type="NCBI Taxonomy" id="684364"/>
    <lineage>
        <taxon>Eukaryota</taxon>
        <taxon>Fungi</taxon>
        <taxon>Fungi incertae sedis</taxon>
        <taxon>Chytridiomycota</taxon>
        <taxon>Chytridiomycota incertae sedis</taxon>
        <taxon>Chytridiomycetes</taxon>
        <taxon>Rhizophydiales</taxon>
        <taxon>Rhizophydiales incertae sedis</taxon>
        <taxon>Batrachochytrium</taxon>
    </lineage>
</organism>
<protein>
    <submittedName>
        <fullName evidence="3">Uncharacterized protein</fullName>
    </submittedName>
</protein>
<sequence>MSNQKSMINGARSDDTSRTPLKNNAGIPIFLNHFILPTPPTPSRNPKASKSNHRRKVSSDAKSHQSNPNYSHMLCDNPARIIHTHISNFVIQQPYPSPTVNSKKMSGIITKKSNFMCQSPSKKLIGAFNHLPDKSLTNQISSKSVSQFKWGEFPNRSEYDSESKNRNVSIPFWDCFGNKADVTADSTLSKDVLDLSNRMDVLDKGSSSTSESLTTLVSKLDSYNDSLAGHMQSVTKKIDAHIAECLDSNELASSDISLKLDSIQETITLLAQSNFSSSSILEEGQRRNKRKIEQVQQQMDTIEDHVGKSDQLIQTLSTRIQELELERQHRSKRICTTAKCVLISAAVGAFSGIAAAAGVIMSSEY</sequence>
<proteinExistence type="predicted"/>